<dbReference type="AlphaFoldDB" id="A0A0F9U2J6"/>
<sequence length="58" mass="6682">MKPGDTVTIYEDPMTQRVPEGEAKLIKKISTSMGGERWIVRFDDGDYERFIFLQEAGQ</sequence>
<gene>
    <name evidence="1" type="ORF">LCGC14_0259250</name>
</gene>
<accession>A0A0F9U2J6</accession>
<proteinExistence type="predicted"/>
<reference evidence="1" key="1">
    <citation type="journal article" date="2015" name="Nature">
        <title>Complex archaea that bridge the gap between prokaryotes and eukaryotes.</title>
        <authorList>
            <person name="Spang A."/>
            <person name="Saw J.H."/>
            <person name="Jorgensen S.L."/>
            <person name="Zaremba-Niedzwiedzka K."/>
            <person name="Martijn J."/>
            <person name="Lind A.E."/>
            <person name="van Eijk R."/>
            <person name="Schleper C."/>
            <person name="Guy L."/>
            <person name="Ettema T.J."/>
        </authorList>
    </citation>
    <scope>NUCLEOTIDE SEQUENCE</scope>
</reference>
<name>A0A0F9U2J6_9ZZZZ</name>
<evidence type="ECO:0008006" key="2">
    <source>
        <dbReference type="Google" id="ProtNLM"/>
    </source>
</evidence>
<comment type="caution">
    <text evidence="1">The sequence shown here is derived from an EMBL/GenBank/DDBJ whole genome shotgun (WGS) entry which is preliminary data.</text>
</comment>
<evidence type="ECO:0000313" key="1">
    <source>
        <dbReference type="EMBL" id="KKN87470.1"/>
    </source>
</evidence>
<protein>
    <recommendedName>
        <fullName evidence="2">DUF1918 domain-containing protein</fullName>
    </recommendedName>
</protein>
<organism evidence="1">
    <name type="scientific">marine sediment metagenome</name>
    <dbReference type="NCBI Taxonomy" id="412755"/>
    <lineage>
        <taxon>unclassified sequences</taxon>
        <taxon>metagenomes</taxon>
        <taxon>ecological metagenomes</taxon>
    </lineage>
</organism>
<dbReference type="EMBL" id="LAZR01000138">
    <property type="protein sequence ID" value="KKN87470.1"/>
    <property type="molecule type" value="Genomic_DNA"/>
</dbReference>